<dbReference type="Gene3D" id="3.40.50.1460">
    <property type="match status" value="1"/>
</dbReference>
<keyword evidence="4" id="KW-1185">Reference proteome</keyword>
<dbReference type="InterPro" id="IPR001096">
    <property type="entry name" value="Peptidase_C13"/>
</dbReference>
<feature type="domain" description="Legumain prodomain" evidence="2">
    <location>
        <begin position="207"/>
        <end position="301"/>
    </location>
</feature>
<organism evidence="3 4">
    <name type="scientific">Ceratodon purpureus</name>
    <name type="common">Fire moss</name>
    <name type="synonym">Dicranum purpureum</name>
    <dbReference type="NCBI Taxonomy" id="3225"/>
    <lineage>
        <taxon>Eukaryota</taxon>
        <taxon>Viridiplantae</taxon>
        <taxon>Streptophyta</taxon>
        <taxon>Embryophyta</taxon>
        <taxon>Bryophyta</taxon>
        <taxon>Bryophytina</taxon>
        <taxon>Bryopsida</taxon>
        <taxon>Dicranidae</taxon>
        <taxon>Pseudoditrichales</taxon>
        <taxon>Ditrichaceae</taxon>
        <taxon>Ceratodon</taxon>
    </lineage>
</organism>
<comment type="similarity">
    <text evidence="1">Belongs to the peptidase C13 family.</text>
</comment>
<dbReference type="Gene3D" id="1.10.132.130">
    <property type="match status" value="1"/>
</dbReference>
<evidence type="ECO:0000259" key="2">
    <source>
        <dbReference type="Pfam" id="PF20985"/>
    </source>
</evidence>
<reference evidence="3 4" key="1">
    <citation type="submission" date="2020-06" db="EMBL/GenBank/DDBJ databases">
        <title>WGS assembly of Ceratodon purpureus strain R40.</title>
        <authorList>
            <person name="Carey S.B."/>
            <person name="Jenkins J."/>
            <person name="Shu S."/>
            <person name="Lovell J.T."/>
            <person name="Sreedasyam A."/>
            <person name="Maumus F."/>
            <person name="Tiley G.P."/>
            <person name="Fernandez-Pozo N."/>
            <person name="Barry K."/>
            <person name="Chen C."/>
            <person name="Wang M."/>
            <person name="Lipzen A."/>
            <person name="Daum C."/>
            <person name="Saski C.A."/>
            <person name="Payton A.C."/>
            <person name="Mcbreen J.C."/>
            <person name="Conrad R.E."/>
            <person name="Kollar L.M."/>
            <person name="Olsson S."/>
            <person name="Huttunen S."/>
            <person name="Landis J.B."/>
            <person name="Wickett N.J."/>
            <person name="Johnson M.G."/>
            <person name="Rensing S.A."/>
            <person name="Grimwood J."/>
            <person name="Schmutz J."/>
            <person name="Mcdaniel S.F."/>
        </authorList>
    </citation>
    <scope>NUCLEOTIDE SEQUENCE [LARGE SCALE GENOMIC DNA]</scope>
    <source>
        <strain evidence="3 4">R40</strain>
    </source>
</reference>
<dbReference type="FunFam" id="1.10.132.130:FF:000001">
    <property type="entry name" value="Vacuolar-processing enzyme beta-isozyme"/>
    <property type="match status" value="1"/>
</dbReference>
<accession>A0A8T0HHA7</accession>
<dbReference type="EMBL" id="CM026427">
    <property type="protein sequence ID" value="KAG0570147.1"/>
    <property type="molecule type" value="Genomic_DNA"/>
</dbReference>
<protein>
    <recommendedName>
        <fullName evidence="2">Legumain prodomain domain-containing protein</fullName>
    </recommendedName>
</protein>
<dbReference type="InterPro" id="IPR046427">
    <property type="entry name" value="Legumain_prodom_sf"/>
</dbReference>
<evidence type="ECO:0000313" key="3">
    <source>
        <dbReference type="EMBL" id="KAG0570147.1"/>
    </source>
</evidence>
<dbReference type="GO" id="GO:0005773">
    <property type="term" value="C:vacuole"/>
    <property type="evidence" value="ECO:0007669"/>
    <property type="project" value="GOC"/>
</dbReference>
<evidence type="ECO:0000313" key="4">
    <source>
        <dbReference type="Proteomes" id="UP000822688"/>
    </source>
</evidence>
<proteinExistence type="inferred from homology"/>
<dbReference type="GO" id="GO:0006624">
    <property type="term" value="P:vacuolar protein processing"/>
    <property type="evidence" value="ECO:0007669"/>
    <property type="project" value="TreeGrafter"/>
</dbReference>
<dbReference type="Pfam" id="PF01650">
    <property type="entry name" value="Peptidase_C13"/>
    <property type="match status" value="1"/>
</dbReference>
<dbReference type="Pfam" id="PF20985">
    <property type="entry name" value="Legum_prodom"/>
    <property type="match status" value="1"/>
</dbReference>
<dbReference type="GO" id="GO:0051603">
    <property type="term" value="P:proteolysis involved in protein catabolic process"/>
    <property type="evidence" value="ECO:0007669"/>
    <property type="project" value="TreeGrafter"/>
</dbReference>
<evidence type="ECO:0000256" key="1">
    <source>
        <dbReference type="ARBA" id="ARBA00009941"/>
    </source>
</evidence>
<sequence length="320" mass="35400">MPNTPFLYADDLIDTLKKKHKARGYKEMVIYIEACESGSIFQGLLPAGLNIYATTASNAVESSWGTYCPGMTPAPPEEFDICLGDLYSVAWMEDADIENLKKETLRDQYLIVKSRTSNHKTYETGSHVMEFGDLKINVKKVDQYLGYNPANENASSPILPRDDLSNSLEGVKERHVSQRDADLVHFWHKYHRAKEGSPAKAEAGLNLMRIVNHRVHIDKSVELVGKLLFGASAGPTMLTSVRSQELPLVDDWSCLKSMVRVFESSCGLLTQYGMKHMRAFANICNAGVDPLKMGTVAAEACAVSSLGSRTWQPLTTGFSA</sequence>
<dbReference type="PANTHER" id="PTHR12000">
    <property type="entry name" value="HEMOGLOBINASE FAMILY MEMBER"/>
    <property type="match status" value="1"/>
</dbReference>
<comment type="caution">
    <text evidence="3">The sequence shown here is derived from an EMBL/GenBank/DDBJ whole genome shotgun (WGS) entry which is preliminary data.</text>
</comment>
<dbReference type="AlphaFoldDB" id="A0A8T0HHA7"/>
<dbReference type="CDD" id="cd21115">
    <property type="entry name" value="legumain_C"/>
    <property type="match status" value="1"/>
</dbReference>
<dbReference type="InterPro" id="IPR048501">
    <property type="entry name" value="Legum_prodom"/>
</dbReference>
<dbReference type="Proteomes" id="UP000822688">
    <property type="component" value="Chromosome 6"/>
</dbReference>
<gene>
    <name evidence="3" type="ORF">KC19_6G141900</name>
</gene>
<name>A0A8T0HHA7_CERPU</name>
<dbReference type="GO" id="GO:0004197">
    <property type="term" value="F:cysteine-type endopeptidase activity"/>
    <property type="evidence" value="ECO:0007669"/>
    <property type="project" value="TreeGrafter"/>
</dbReference>
<dbReference type="PANTHER" id="PTHR12000:SF42">
    <property type="entry name" value="LEGUMAIN"/>
    <property type="match status" value="1"/>
</dbReference>
<dbReference type="PIRSF" id="PIRSF019663">
    <property type="entry name" value="Legumain"/>
    <property type="match status" value="1"/>
</dbReference>